<dbReference type="Pfam" id="PF00668">
    <property type="entry name" value="Condensation"/>
    <property type="match status" value="1"/>
</dbReference>
<keyword evidence="3" id="KW-1185">Reference proteome</keyword>
<gene>
    <name evidence="2" type="ORF">GCM10023318_44820</name>
</gene>
<evidence type="ECO:0000313" key="3">
    <source>
        <dbReference type="Proteomes" id="UP001500603"/>
    </source>
</evidence>
<protein>
    <submittedName>
        <fullName evidence="2">Condensation domain-containing protein</fullName>
    </submittedName>
</protein>
<dbReference type="Gene3D" id="3.30.559.10">
    <property type="entry name" value="Chloramphenicol acetyltransferase-like domain"/>
    <property type="match status" value="1"/>
</dbReference>
<dbReference type="Gene3D" id="3.30.559.30">
    <property type="entry name" value="Nonribosomal peptide synthetase, condensation domain"/>
    <property type="match status" value="1"/>
</dbReference>
<dbReference type="RefSeq" id="WP_345497613.1">
    <property type="nucleotide sequence ID" value="NZ_BAABJM010000004.1"/>
</dbReference>
<proteinExistence type="predicted"/>
<dbReference type="EMBL" id="BAABJM010000004">
    <property type="protein sequence ID" value="GAA5061805.1"/>
    <property type="molecule type" value="Genomic_DNA"/>
</dbReference>
<organism evidence="2 3">
    <name type="scientific">Nocardia callitridis</name>
    <dbReference type="NCBI Taxonomy" id="648753"/>
    <lineage>
        <taxon>Bacteria</taxon>
        <taxon>Bacillati</taxon>
        <taxon>Actinomycetota</taxon>
        <taxon>Actinomycetes</taxon>
        <taxon>Mycobacteriales</taxon>
        <taxon>Nocardiaceae</taxon>
        <taxon>Nocardia</taxon>
    </lineage>
</organism>
<sequence>MVNFGFIDEWRPNPGKLTSWSVTPQSLEAAMRAPRHATPPSHQQEEYLRTAYRTASPQWRGSRLCTVVFTVPGVADLDALTQTFNAFLRRHDTFSSWFAQRDDGSIVRHVIDPDIIDVAPTEHGYLDSVEAIHAQVESGTPNALRWDCFTFGVIEHEGSFTLYGAVDHLHTDGMAQGLTCVDLLTLYGNVLSAGKAPSAPVDGHIAFSERERAATAQLTWDSPKIKTWVDLLQRNGGDIPGFPADLGVTDETTNSGSAFLDIELATEGQMLRFEQVCAEHGGRFIGGLFAAQALAEAELSGNDWYFGLTPANTRATSGEAGSVGWYTSLVPVAFDVAPQASFSSLVPVAQQAQESGRELNDVSLYRAFELVTPDSGIRTRPGWSARMLSFVDVRKMEGVEMFDKIDGGFFASRGNSTEVYIWVNRFIDVTKLSVMFPDTPQAHAAIGRFQEIFRGIFATVAAEGDYAMRVDVLS</sequence>
<comment type="caution">
    <text evidence="2">The sequence shown here is derived from an EMBL/GenBank/DDBJ whole genome shotgun (WGS) entry which is preliminary data.</text>
</comment>
<evidence type="ECO:0000259" key="1">
    <source>
        <dbReference type="Pfam" id="PF00668"/>
    </source>
</evidence>
<evidence type="ECO:0000313" key="2">
    <source>
        <dbReference type="EMBL" id="GAA5061805.1"/>
    </source>
</evidence>
<dbReference type="SUPFAM" id="SSF52777">
    <property type="entry name" value="CoA-dependent acyltransferases"/>
    <property type="match status" value="2"/>
</dbReference>
<accession>A0ABP9KPM3</accession>
<dbReference type="Proteomes" id="UP001500603">
    <property type="component" value="Unassembled WGS sequence"/>
</dbReference>
<reference evidence="3" key="1">
    <citation type="journal article" date="2019" name="Int. J. Syst. Evol. Microbiol.">
        <title>The Global Catalogue of Microorganisms (GCM) 10K type strain sequencing project: providing services to taxonomists for standard genome sequencing and annotation.</title>
        <authorList>
            <consortium name="The Broad Institute Genomics Platform"/>
            <consortium name="The Broad Institute Genome Sequencing Center for Infectious Disease"/>
            <person name="Wu L."/>
            <person name="Ma J."/>
        </authorList>
    </citation>
    <scope>NUCLEOTIDE SEQUENCE [LARGE SCALE GENOMIC DNA]</scope>
    <source>
        <strain evidence="3">JCM 18298</strain>
    </source>
</reference>
<dbReference type="InterPro" id="IPR001242">
    <property type="entry name" value="Condensation_dom"/>
</dbReference>
<name>A0ABP9KPM3_9NOCA</name>
<feature type="domain" description="Condensation" evidence="1">
    <location>
        <begin position="66"/>
        <end position="365"/>
    </location>
</feature>
<dbReference type="InterPro" id="IPR023213">
    <property type="entry name" value="CAT-like_dom_sf"/>
</dbReference>